<protein>
    <submittedName>
        <fullName evidence="2">Uncharacterized protein</fullName>
    </submittedName>
</protein>
<proteinExistence type="predicted"/>
<feature type="compositionally biased region" description="Basic residues" evidence="1">
    <location>
        <begin position="699"/>
        <end position="711"/>
    </location>
</feature>
<accession>K1W9W8</accession>
<dbReference type="CDD" id="cd22541">
    <property type="entry name" value="SP5_N"/>
    <property type="match status" value="1"/>
</dbReference>
<name>K1W9W8_MARBU</name>
<reference evidence="2 3" key="1">
    <citation type="journal article" date="2012" name="BMC Genomics">
        <title>Sequencing the genome of Marssonina brunnea reveals fungus-poplar co-evolution.</title>
        <authorList>
            <person name="Zhu S."/>
            <person name="Cao Y.-Z."/>
            <person name="Jiang C."/>
            <person name="Tan B.-Y."/>
            <person name="Wang Z."/>
            <person name="Feng S."/>
            <person name="Zhang L."/>
            <person name="Su X.-H."/>
            <person name="Brejova B."/>
            <person name="Vinar T."/>
            <person name="Xu M."/>
            <person name="Wang M.-X."/>
            <person name="Zhang S.-G."/>
            <person name="Huang M.-R."/>
            <person name="Wu R."/>
            <person name="Zhou Y."/>
        </authorList>
    </citation>
    <scope>NUCLEOTIDE SEQUENCE [LARGE SCALE GENOMIC DNA]</scope>
    <source>
        <strain evidence="2 3">MB_m1</strain>
    </source>
</reference>
<dbReference type="RefSeq" id="XP_007295616.1">
    <property type="nucleotide sequence ID" value="XM_007295554.1"/>
</dbReference>
<dbReference type="Proteomes" id="UP000006753">
    <property type="component" value="Unassembled WGS sequence"/>
</dbReference>
<feature type="compositionally biased region" description="Polar residues" evidence="1">
    <location>
        <begin position="87"/>
        <end position="98"/>
    </location>
</feature>
<keyword evidence="3" id="KW-1185">Reference proteome</keyword>
<gene>
    <name evidence="2" type="ORF">MBM_07727</name>
</gene>
<organism evidence="2 3">
    <name type="scientific">Marssonina brunnea f. sp. multigermtubi (strain MB_m1)</name>
    <name type="common">Marssonina leaf spot fungus</name>
    <dbReference type="NCBI Taxonomy" id="1072389"/>
    <lineage>
        <taxon>Eukaryota</taxon>
        <taxon>Fungi</taxon>
        <taxon>Dikarya</taxon>
        <taxon>Ascomycota</taxon>
        <taxon>Pezizomycotina</taxon>
        <taxon>Leotiomycetes</taxon>
        <taxon>Helotiales</taxon>
        <taxon>Drepanopezizaceae</taxon>
        <taxon>Drepanopeziza</taxon>
    </lineage>
</organism>
<evidence type="ECO:0000313" key="3">
    <source>
        <dbReference type="Proteomes" id="UP000006753"/>
    </source>
</evidence>
<feature type="compositionally biased region" description="Low complexity" evidence="1">
    <location>
        <begin position="771"/>
        <end position="784"/>
    </location>
</feature>
<dbReference type="EMBL" id="JH921447">
    <property type="protein sequence ID" value="EKD14050.1"/>
    <property type="molecule type" value="Genomic_DNA"/>
</dbReference>
<dbReference type="HOGENOM" id="CLU_351987_0_0_1"/>
<evidence type="ECO:0000256" key="1">
    <source>
        <dbReference type="SAM" id="MobiDB-lite"/>
    </source>
</evidence>
<sequence length="799" mass="87946">MDFEIRLDDDVLAAIREEDIRNMESGQNIEGGNEGHISSSNLNNFMNPSALAPVATLPYAPAQHQYENHAHSTYTNVYNMAPPPQPHDNNTQGLSSYSIGGDENVNPYHPSNDPSQGLSQHPYDNPSTTTYNNTHTQPQPHPYPPSIPIQTSPNTALPHPSTLSIFPQSTLSLSFPPGMAPPPVSIRHKPHHKELAKLDTEYAKYEEVIQDEDRMVGKGRRDAREGEEELRVWAAREKLDEHLKARMGFVALANDRLQAAVGERNSWAFELPEVLLHRTPATFGSRLNVPNRRNPPILGNANLTPSSAAKHLSNGRRKDSGVALGRISQTPLSPLVISGQVDEVTGKGLREWLLSRGKESGTQKKRECRNIAFHDFTPDAHTGNHSNVLLACYSGGGLHERVDAYEIDLPTTVTDPATGQTGAAVQSWLWFLISRPVLTLSPSSYNSGLQLPPNFKKFPIPTSWVVFACPASHVTAYPAARDDSVPYPPPRNPFSIPLSAPLGIFRARGTERESKTVYKRQDYDFSQQGVPIFEFSSAELFPVPSRKRIEFLSVDGLRGWDPRDLCTAYNEQEWKRKVAEWEQSVLNLSKQELKMDEQVGRLREKEIPSTCRGVWWEQFYDGLYQDETKWRRIREAMARGKCRVVVRWAELAEVKPAEEGLGLGAGFGDEVDDALAGIGLGVRLNGGSLGCSSSGGSGRKIKERLGRRKMGAKSSRGELRRRSGLGLGTTSQESLRSAGADGMAGLSTNGHLIGVGRDIERGSAFGGGGDSTPPVSAPYPYYSSMDVEPDVAEDVKPNL</sequence>
<dbReference type="InParanoid" id="K1W9W8"/>
<feature type="region of interest" description="Disordered" evidence="1">
    <location>
        <begin position="75"/>
        <end position="159"/>
    </location>
</feature>
<dbReference type="KEGG" id="mbe:MBM_07727"/>
<dbReference type="AlphaFoldDB" id="K1W9W8"/>
<dbReference type="OrthoDB" id="3564670at2759"/>
<feature type="region of interest" description="Disordered" evidence="1">
    <location>
        <begin position="692"/>
        <end position="742"/>
    </location>
</feature>
<evidence type="ECO:0000313" key="2">
    <source>
        <dbReference type="EMBL" id="EKD14050.1"/>
    </source>
</evidence>
<feature type="region of interest" description="Disordered" evidence="1">
    <location>
        <begin position="760"/>
        <end position="799"/>
    </location>
</feature>
<dbReference type="GeneID" id="18763662"/>